<organism evidence="2 3">
    <name type="scientific">Acinetobacter bereziniae</name>
    <name type="common">Acinetobacter genomosp. 10</name>
    <dbReference type="NCBI Taxonomy" id="106648"/>
    <lineage>
        <taxon>Bacteria</taxon>
        <taxon>Pseudomonadati</taxon>
        <taxon>Pseudomonadota</taxon>
        <taxon>Gammaproteobacteria</taxon>
        <taxon>Moraxellales</taxon>
        <taxon>Moraxellaceae</taxon>
        <taxon>Acinetobacter</taxon>
    </lineage>
</organism>
<comment type="similarity">
    <text evidence="1">Belongs to the phD/YefM antitoxin family.</text>
</comment>
<evidence type="ECO:0000313" key="3">
    <source>
        <dbReference type="Proteomes" id="UP000490535"/>
    </source>
</evidence>
<dbReference type="AlphaFoldDB" id="A0A833PGN7"/>
<evidence type="ECO:0008006" key="4">
    <source>
        <dbReference type="Google" id="ProtNLM"/>
    </source>
</evidence>
<accession>A0A833PGN7</accession>
<evidence type="ECO:0000256" key="1">
    <source>
        <dbReference type="ARBA" id="ARBA00009981"/>
    </source>
</evidence>
<dbReference type="Gene3D" id="3.40.1620.10">
    <property type="entry name" value="YefM-like domain"/>
    <property type="match status" value="1"/>
</dbReference>
<sequence>MENMNHTNARAQRSRLMDKAILDQPVEATRKDKESVVIISKSPFEAYKRAKFDQNLTK</sequence>
<protein>
    <recommendedName>
        <fullName evidence="4">Antitoxin</fullName>
    </recommendedName>
</protein>
<evidence type="ECO:0000313" key="2">
    <source>
        <dbReference type="EMBL" id="KAF1026037.1"/>
    </source>
</evidence>
<reference evidence="3" key="1">
    <citation type="journal article" date="2020" name="MBio">
        <title>Horizontal gene transfer to a defensive symbiont with a reduced genome amongst a multipartite beetle microbiome.</title>
        <authorList>
            <person name="Waterworth S.C."/>
            <person name="Florez L.V."/>
            <person name="Rees E.R."/>
            <person name="Hertweck C."/>
            <person name="Kaltenpoth M."/>
            <person name="Kwan J.C."/>
        </authorList>
    </citation>
    <scope>NUCLEOTIDE SEQUENCE [LARGE SCALE GENOMIC DNA]</scope>
</reference>
<name>A0A833PGN7_ACIBZ</name>
<gene>
    <name evidence="2" type="ORF">GAK29_01536</name>
</gene>
<proteinExistence type="inferred from homology"/>
<dbReference type="InterPro" id="IPR036165">
    <property type="entry name" value="YefM-like_sf"/>
</dbReference>
<dbReference type="SUPFAM" id="SSF143120">
    <property type="entry name" value="YefM-like"/>
    <property type="match status" value="1"/>
</dbReference>
<dbReference type="EMBL" id="WNDP01000029">
    <property type="protein sequence ID" value="KAF1026037.1"/>
    <property type="molecule type" value="Genomic_DNA"/>
</dbReference>
<dbReference type="Proteomes" id="UP000490535">
    <property type="component" value="Unassembled WGS sequence"/>
</dbReference>
<comment type="caution">
    <text evidence="2">The sequence shown here is derived from an EMBL/GenBank/DDBJ whole genome shotgun (WGS) entry which is preliminary data.</text>
</comment>